<feature type="compositionally biased region" description="Basic and acidic residues" evidence="1">
    <location>
        <begin position="112"/>
        <end position="128"/>
    </location>
</feature>
<feature type="compositionally biased region" description="Polar residues" evidence="1">
    <location>
        <begin position="93"/>
        <end position="111"/>
    </location>
</feature>
<evidence type="ECO:0000313" key="2">
    <source>
        <dbReference type="EMBL" id="VDL60968.1"/>
    </source>
</evidence>
<gene>
    <name evidence="2" type="ORF">HDID_LOCUS8650</name>
</gene>
<feature type="region of interest" description="Disordered" evidence="1">
    <location>
        <begin position="590"/>
        <end position="704"/>
    </location>
</feature>
<name>A0A0R3STC9_HYMDI</name>
<feature type="region of interest" description="Disordered" evidence="1">
    <location>
        <begin position="59"/>
        <end position="201"/>
    </location>
</feature>
<dbReference type="Proteomes" id="UP000274504">
    <property type="component" value="Unassembled WGS sequence"/>
</dbReference>
<sequence>MKIVSTELCPQRKYFLVLKAAKQHIYKSIDQVFQLVRECKERGIAASDCEMVAIAKVDKDREGDSRSQGRYGEQDPTNDPNQQQQSFSNSHNGRIQQIGYPSQPNIQTQPHVESRFEFTERPNPRNDEGQGDPRTLQSYSNPQAPFSEKPRSIVDLSHPFQRDRSGLNGNPQDLTRPWSEQQQPSNNYQRSPPVSGPSAGFMRRDQVSAQGLHKPYAPRPIPYYRDQQPPYDPHKPHLAIDPPVGSFGQNPYSAYPQPRDSRYLSDPNRAQIASDPAETVSGRNSYSGYQSSLPTGHQRLAKPWFPRPTYYGEPQIPSDHSETLIGPRYHGPVPLSGLTSPVSGPGVQPPHEDRRYHHLSGMASHERTAVPPGKEQPNALSGTEPRFESARSYYSPHFERIVPLPGQIQPPRRPEVEPRFESVYVSAPAYDRSSVNEYPRPATPQAFDPRVSAQSGIRVQDGVSNIELLRGTPVTDIPSKNFMNASSQQDSHQVTLSTPDVYQRSLPANLEARIYKIPMNSSGIAVLPTEDPSSAKLNIDPNFNISRSPDGTLNIHTGGKVYQIDPSKMLRARTGGKWESTEYEELQVAVPDISSKPPPSLEGAGELPNLDEPYSQDGKNVTIDSTKMLTARTGRKAKVSQEGINVQSDPATHDDESVNPDPTKSEDAEAEGSEANSLRTRAVRSAEAEDEVQKTDKETQERFQSVLEGSEASTLYFFNYDSEFKKYTITWNSWCTNQDIEGWFKVENSEIEFLSEHHSFNPKFRICKATGKLLVLDMGTIEVFGNFENLSRRNSLGVFSTHNGAAHWEFATEAIAANIQPEHETQSSTFVYLFHNKSTIYQVWPDIRRITGYQRLHFMPYVKLTSNFMRGTFGAVASTSLNNCVGKLSAYVSVKKDFSLLNFSVPQREVEQIYFNKEGSMDCDINYMQCILDASKNRRGIIVQRSNGSVEFWEDRQPKSPSVIYVSARSLDNLPNSPHPPVVEWPLQSMVAICHVKCRAVLISRLETGEPVNVLEYPDCCKYERHRKIIFRSEWSFDRSLPSPPGPILATIDLFRILPSLSLPQLIKPTTPILPPRFYTDFTITYTPRDDSGMPIPPWFDGIPPELPYSIGSGYAIYSPDLGMMVENYTHYCVPIFLPNAYFPCVMLNYNRTAYLISPTLNGYGPCCVYRPNWSPPQRDFMRQFEQFYQGSTDTLGEKRKVLKQTIDWWNIPQTKSKKLGDHLEFGGFGFARKPMPSGYRPYVSFWYEGDIGWAHQVFENFTDTGPKIHLLDDFQLPDICKTSLACNFKP</sequence>
<reference evidence="2 3" key="2">
    <citation type="submission" date="2018-11" db="EMBL/GenBank/DDBJ databases">
        <authorList>
            <consortium name="Pathogen Informatics"/>
        </authorList>
    </citation>
    <scope>NUCLEOTIDE SEQUENCE [LARGE SCALE GENOMIC DNA]</scope>
</reference>
<protein>
    <submittedName>
        <fullName evidence="4">MADS-box domain-containing protein</fullName>
    </submittedName>
</protein>
<dbReference type="OrthoDB" id="9971971at2759"/>
<evidence type="ECO:0000313" key="4">
    <source>
        <dbReference type="WBParaSite" id="HDID_0000865201-mRNA-1"/>
    </source>
</evidence>
<organism evidence="4">
    <name type="scientific">Hymenolepis diminuta</name>
    <name type="common">Rat tapeworm</name>
    <dbReference type="NCBI Taxonomy" id="6216"/>
    <lineage>
        <taxon>Eukaryota</taxon>
        <taxon>Metazoa</taxon>
        <taxon>Spiralia</taxon>
        <taxon>Lophotrochozoa</taxon>
        <taxon>Platyhelminthes</taxon>
        <taxon>Cestoda</taxon>
        <taxon>Eucestoda</taxon>
        <taxon>Cyclophyllidea</taxon>
        <taxon>Hymenolepididae</taxon>
        <taxon>Hymenolepis</taxon>
    </lineage>
</organism>
<feature type="compositionally biased region" description="Polar residues" evidence="1">
    <location>
        <begin position="167"/>
        <end position="192"/>
    </location>
</feature>
<dbReference type="EMBL" id="UYSG01011117">
    <property type="protein sequence ID" value="VDL60968.1"/>
    <property type="molecule type" value="Genomic_DNA"/>
</dbReference>
<feature type="compositionally biased region" description="Polar residues" evidence="1">
    <location>
        <begin position="617"/>
        <end position="628"/>
    </location>
</feature>
<evidence type="ECO:0000313" key="3">
    <source>
        <dbReference type="Proteomes" id="UP000274504"/>
    </source>
</evidence>
<accession>A0A0R3STC9</accession>
<evidence type="ECO:0000256" key="1">
    <source>
        <dbReference type="SAM" id="MobiDB-lite"/>
    </source>
</evidence>
<dbReference type="WBParaSite" id="HDID_0000865201-mRNA-1">
    <property type="protein sequence ID" value="HDID_0000865201-mRNA-1"/>
    <property type="gene ID" value="HDID_0000865201"/>
</dbReference>
<feature type="region of interest" description="Disordered" evidence="1">
    <location>
        <begin position="362"/>
        <end position="384"/>
    </location>
</feature>
<feature type="compositionally biased region" description="Polar residues" evidence="1">
    <location>
        <begin position="281"/>
        <end position="294"/>
    </location>
</feature>
<feature type="compositionally biased region" description="Basic and acidic residues" evidence="1">
    <location>
        <begin position="684"/>
        <end position="701"/>
    </location>
</feature>
<feature type="compositionally biased region" description="Polar residues" evidence="1">
    <location>
        <begin position="135"/>
        <end position="144"/>
    </location>
</feature>
<proteinExistence type="predicted"/>
<feature type="compositionally biased region" description="Low complexity" evidence="1">
    <location>
        <begin position="74"/>
        <end position="92"/>
    </location>
</feature>
<feature type="region of interest" description="Disordered" evidence="1">
    <location>
        <begin position="213"/>
        <end position="294"/>
    </location>
</feature>
<reference evidence="4" key="1">
    <citation type="submission" date="2016-04" db="UniProtKB">
        <authorList>
            <consortium name="WormBaseParasite"/>
        </authorList>
    </citation>
    <scope>IDENTIFICATION</scope>
</reference>